<evidence type="ECO:0000313" key="1">
    <source>
        <dbReference type="EMBL" id="VAW60638.1"/>
    </source>
</evidence>
<organism evidence="1">
    <name type="scientific">hydrothermal vent metagenome</name>
    <dbReference type="NCBI Taxonomy" id="652676"/>
    <lineage>
        <taxon>unclassified sequences</taxon>
        <taxon>metagenomes</taxon>
        <taxon>ecological metagenomes</taxon>
    </lineage>
</organism>
<reference evidence="1" key="1">
    <citation type="submission" date="2018-06" db="EMBL/GenBank/DDBJ databases">
        <authorList>
            <person name="Zhirakovskaya E."/>
        </authorList>
    </citation>
    <scope>NUCLEOTIDE SEQUENCE</scope>
</reference>
<proteinExistence type="predicted"/>
<gene>
    <name evidence="1" type="ORF">MNBD_GAMMA08-1292</name>
</gene>
<name>A0A3B0WX92_9ZZZZ</name>
<sequence>MLSTTTIAEQSARDKYIEAYTAHLNANISTIAKSFELEGLTAEQVKKRVEFHIEKTIACHDRDIDFYPEPMKSALMGTIASGGSYTDAINALRKIIIKAKSEKNEVLLQQYIAIIKKGSECTNG</sequence>
<dbReference type="AlphaFoldDB" id="A0A3B0WX92"/>
<protein>
    <submittedName>
        <fullName evidence="1">Uncharacterized protein</fullName>
    </submittedName>
</protein>
<dbReference type="EMBL" id="UOFH01000155">
    <property type="protein sequence ID" value="VAW60638.1"/>
    <property type="molecule type" value="Genomic_DNA"/>
</dbReference>
<accession>A0A3B0WX92</accession>